<sequence length="63" mass="7052">MNTYQRKPEDLPGEPRLCFPSVQAHLRPARFSVQERLLLPSERVRGPGRSVLGGQREDAPAAL</sequence>
<reference evidence="2" key="2">
    <citation type="journal article" date="2015" name="Fish Shellfish Immunol.">
        <title>Early steps in the European eel (Anguilla anguilla)-Vibrio vulnificus interaction in the gills: Role of the RtxA13 toxin.</title>
        <authorList>
            <person name="Callol A."/>
            <person name="Pajuelo D."/>
            <person name="Ebbesson L."/>
            <person name="Teles M."/>
            <person name="MacKenzie S."/>
            <person name="Amaro C."/>
        </authorList>
    </citation>
    <scope>NUCLEOTIDE SEQUENCE</scope>
</reference>
<accession>A0A0E9R532</accession>
<dbReference type="AlphaFoldDB" id="A0A0E9R532"/>
<protein>
    <submittedName>
        <fullName evidence="2">Uncharacterized protein</fullName>
    </submittedName>
</protein>
<dbReference type="EMBL" id="GBXM01085124">
    <property type="protein sequence ID" value="JAH23453.1"/>
    <property type="molecule type" value="Transcribed_RNA"/>
</dbReference>
<feature type="region of interest" description="Disordered" evidence="1">
    <location>
        <begin position="42"/>
        <end position="63"/>
    </location>
</feature>
<name>A0A0E9R532_ANGAN</name>
<evidence type="ECO:0000313" key="2">
    <source>
        <dbReference type="EMBL" id="JAH23453.1"/>
    </source>
</evidence>
<proteinExistence type="predicted"/>
<evidence type="ECO:0000256" key="1">
    <source>
        <dbReference type="SAM" id="MobiDB-lite"/>
    </source>
</evidence>
<reference evidence="2" key="1">
    <citation type="submission" date="2014-11" db="EMBL/GenBank/DDBJ databases">
        <authorList>
            <person name="Amaro Gonzalez C."/>
        </authorList>
    </citation>
    <scope>NUCLEOTIDE SEQUENCE</scope>
</reference>
<organism evidence="2">
    <name type="scientific">Anguilla anguilla</name>
    <name type="common">European freshwater eel</name>
    <name type="synonym">Muraena anguilla</name>
    <dbReference type="NCBI Taxonomy" id="7936"/>
    <lineage>
        <taxon>Eukaryota</taxon>
        <taxon>Metazoa</taxon>
        <taxon>Chordata</taxon>
        <taxon>Craniata</taxon>
        <taxon>Vertebrata</taxon>
        <taxon>Euteleostomi</taxon>
        <taxon>Actinopterygii</taxon>
        <taxon>Neopterygii</taxon>
        <taxon>Teleostei</taxon>
        <taxon>Anguilliformes</taxon>
        <taxon>Anguillidae</taxon>
        <taxon>Anguilla</taxon>
    </lineage>
</organism>